<sequence>MSLKHPPLDQLILHAPHPHYVVSYRGHDDFDAGQPHAMYRALEMQYPFERTRSRFRRILGDAYQRLPIDRLDHLVPFRGSQAVVIVGSTHGELEQIVQKLISGLAAHVPVRPMTYKHLEVTVEAARTGTSQTRIDDVQDIRQWMPSP</sequence>
<dbReference type="RefSeq" id="WP_343957428.1">
    <property type="nucleotide sequence ID" value="NZ_BAAAMN010000028.1"/>
</dbReference>
<evidence type="ECO:0000313" key="2">
    <source>
        <dbReference type="Proteomes" id="UP001501461"/>
    </source>
</evidence>
<dbReference type="Proteomes" id="UP001501461">
    <property type="component" value="Unassembled WGS sequence"/>
</dbReference>
<protein>
    <submittedName>
        <fullName evidence="1">Uncharacterized protein</fullName>
    </submittedName>
</protein>
<organism evidence="1 2">
    <name type="scientific">Yaniella flava</name>
    <dbReference type="NCBI Taxonomy" id="287930"/>
    <lineage>
        <taxon>Bacteria</taxon>
        <taxon>Bacillati</taxon>
        <taxon>Actinomycetota</taxon>
        <taxon>Actinomycetes</taxon>
        <taxon>Micrococcales</taxon>
        <taxon>Micrococcaceae</taxon>
        <taxon>Yaniella</taxon>
    </lineage>
</organism>
<dbReference type="EMBL" id="BAAAMN010000028">
    <property type="protein sequence ID" value="GAA2036509.1"/>
    <property type="molecule type" value="Genomic_DNA"/>
</dbReference>
<reference evidence="1 2" key="1">
    <citation type="journal article" date="2019" name="Int. J. Syst. Evol. Microbiol.">
        <title>The Global Catalogue of Microorganisms (GCM) 10K type strain sequencing project: providing services to taxonomists for standard genome sequencing and annotation.</title>
        <authorList>
            <consortium name="The Broad Institute Genomics Platform"/>
            <consortium name="The Broad Institute Genome Sequencing Center for Infectious Disease"/>
            <person name="Wu L."/>
            <person name="Ma J."/>
        </authorList>
    </citation>
    <scope>NUCLEOTIDE SEQUENCE [LARGE SCALE GENOMIC DNA]</scope>
    <source>
        <strain evidence="1 2">JCM 13595</strain>
    </source>
</reference>
<gene>
    <name evidence="1" type="ORF">GCM10009720_16380</name>
</gene>
<comment type="caution">
    <text evidence="1">The sequence shown here is derived from an EMBL/GenBank/DDBJ whole genome shotgun (WGS) entry which is preliminary data.</text>
</comment>
<name>A0ABN2UHT4_9MICC</name>
<keyword evidence="2" id="KW-1185">Reference proteome</keyword>
<proteinExistence type="predicted"/>
<accession>A0ABN2UHT4</accession>
<evidence type="ECO:0000313" key="1">
    <source>
        <dbReference type="EMBL" id="GAA2036509.1"/>
    </source>
</evidence>